<dbReference type="STRING" id="933388.S8A0P1"/>
<dbReference type="eggNOG" id="KOG3980">
    <property type="taxonomic scope" value="Eukaryota"/>
</dbReference>
<organism evidence="3 4">
    <name type="scientific">Penicillium oxalicum (strain 114-2 / CGMCC 5302)</name>
    <name type="common">Penicillium decumbens</name>
    <dbReference type="NCBI Taxonomy" id="933388"/>
    <lineage>
        <taxon>Eukaryota</taxon>
        <taxon>Fungi</taxon>
        <taxon>Dikarya</taxon>
        <taxon>Ascomycota</taxon>
        <taxon>Pezizomycotina</taxon>
        <taxon>Eurotiomycetes</taxon>
        <taxon>Eurotiomycetidae</taxon>
        <taxon>Eurotiales</taxon>
        <taxon>Aspergillaceae</taxon>
        <taxon>Penicillium</taxon>
    </lineage>
</organism>
<sequence>MEYAQESGLPHSESTGLAPKSPETIFLDGSTLEGGGQLVRIAICLSALIGRAVVIKNIRANRLGKTGLKGSHEAAIKLLAEISGSQVTNVFVGSKGITFTPPQAGDMANQRVSLKTQPRNRGSVSLVSLESISVKSQYRIRMHTAGSICLIFQALYPYMLHVGRKATTEAITINIVGGTNGSGCPSYDYVSQVVIPNFARLGLPPLSIGLHKRGWTTGPHSMGEMSFVIQPLQKYEETSCKAPSASRFPHIDMTNHERGRITRIDITVLAPSDTLEQVDEDGLALTVMDYIVRETHRRLRKALKTLDSSPSMEHSARESNRVPIKIYLTEPTFHYAQVSILLVAHTANGFRIGCDSLLGDTPKTKGGKKNSEKHQMFPRGQRRAPNRSNDEAHLERVSNMIDNCVNDFLKELAETLDDTRAHGAQGDGEHDRPLALKLPCLDSYMRDQIVIFEALGRLGHTTEEVHDKVLSEEAEITEHQRYWTLHTKTAQWVCEQMLSEI</sequence>
<dbReference type="PANTHER" id="PTHR11096">
    <property type="entry name" value="RNA 3' TERMINAL PHOSPHATE CYCLASE"/>
    <property type="match status" value="1"/>
</dbReference>
<proteinExistence type="predicted"/>
<dbReference type="HOGENOM" id="CLU_027882_3_0_1"/>
<dbReference type="InterPro" id="IPR023797">
    <property type="entry name" value="RNA3'_phos_cyclase_dom"/>
</dbReference>
<dbReference type="AlphaFoldDB" id="S8A0P1"/>
<dbReference type="GO" id="GO:0003963">
    <property type="term" value="F:RNA-3'-phosphate cyclase activity"/>
    <property type="evidence" value="ECO:0007669"/>
    <property type="project" value="TreeGrafter"/>
</dbReference>
<dbReference type="OrthoDB" id="25029at2759"/>
<dbReference type="InterPro" id="IPR013792">
    <property type="entry name" value="RNA3'P_cycl/enolpyr_Trfase_a/b"/>
</dbReference>
<dbReference type="GO" id="GO:0006396">
    <property type="term" value="P:RNA processing"/>
    <property type="evidence" value="ECO:0007669"/>
    <property type="project" value="InterPro"/>
</dbReference>
<feature type="domain" description="RNA 3'-terminal phosphate cyclase" evidence="2">
    <location>
        <begin position="32"/>
        <end position="498"/>
    </location>
</feature>
<feature type="region of interest" description="Disordered" evidence="1">
    <location>
        <begin position="361"/>
        <end position="390"/>
    </location>
</feature>
<dbReference type="InterPro" id="IPR037136">
    <property type="entry name" value="RNA3'_phos_cyclase_dom_sf"/>
</dbReference>
<name>S8A0P1_PENO1</name>
<evidence type="ECO:0000313" key="4">
    <source>
        <dbReference type="Proteomes" id="UP000019376"/>
    </source>
</evidence>
<evidence type="ECO:0000313" key="3">
    <source>
        <dbReference type="EMBL" id="EPS34701.1"/>
    </source>
</evidence>
<dbReference type="GO" id="GO:0005634">
    <property type="term" value="C:nucleus"/>
    <property type="evidence" value="ECO:0007669"/>
    <property type="project" value="TreeGrafter"/>
</dbReference>
<protein>
    <recommendedName>
        <fullName evidence="2">RNA 3'-terminal phosphate cyclase domain-containing protein</fullName>
    </recommendedName>
</protein>
<reference evidence="3 4" key="1">
    <citation type="journal article" date="2013" name="PLoS ONE">
        <title>Genomic and secretomic analyses reveal unique features of the lignocellulolytic enzyme system of Penicillium decumbens.</title>
        <authorList>
            <person name="Liu G."/>
            <person name="Zhang L."/>
            <person name="Wei X."/>
            <person name="Zou G."/>
            <person name="Qin Y."/>
            <person name="Ma L."/>
            <person name="Li J."/>
            <person name="Zheng H."/>
            <person name="Wang S."/>
            <person name="Wang C."/>
            <person name="Xun L."/>
            <person name="Zhao G.-P."/>
            <person name="Zhou Z."/>
            <person name="Qu Y."/>
        </authorList>
    </citation>
    <scope>NUCLEOTIDE SEQUENCE [LARGE SCALE GENOMIC DNA]</scope>
    <source>
        <strain evidence="4">114-2 / CGMCC 5302</strain>
    </source>
</reference>
<evidence type="ECO:0000256" key="1">
    <source>
        <dbReference type="SAM" id="MobiDB-lite"/>
    </source>
</evidence>
<dbReference type="InterPro" id="IPR000228">
    <property type="entry name" value="RNA3'_term_phos_cyc"/>
</dbReference>
<gene>
    <name evidence="3" type="ORF">PDE_09665</name>
</gene>
<evidence type="ECO:0000259" key="2">
    <source>
        <dbReference type="Pfam" id="PF01137"/>
    </source>
</evidence>
<feature type="region of interest" description="Disordered" evidence="1">
    <location>
        <begin position="1"/>
        <end position="21"/>
    </location>
</feature>
<dbReference type="Proteomes" id="UP000019376">
    <property type="component" value="Unassembled WGS sequence"/>
</dbReference>
<dbReference type="Gene3D" id="3.65.10.20">
    <property type="entry name" value="RNA 3'-terminal phosphate cyclase domain"/>
    <property type="match status" value="2"/>
</dbReference>
<keyword evidence="4" id="KW-1185">Reference proteome</keyword>
<dbReference type="PhylomeDB" id="S8A0P1"/>
<accession>S8A0P1</accession>
<dbReference type="PANTHER" id="PTHR11096:SF0">
    <property type="entry name" value="RNA 3'-TERMINAL PHOSPHATE CYCLASE"/>
    <property type="match status" value="1"/>
</dbReference>
<dbReference type="SUPFAM" id="SSF55205">
    <property type="entry name" value="EPT/RTPC-like"/>
    <property type="match status" value="1"/>
</dbReference>
<dbReference type="EMBL" id="KB644415">
    <property type="protein sequence ID" value="EPS34701.1"/>
    <property type="molecule type" value="Genomic_DNA"/>
</dbReference>
<dbReference type="Pfam" id="PF01137">
    <property type="entry name" value="RTC"/>
    <property type="match status" value="1"/>
</dbReference>